<sequence>MQRTSRLMAVVLVGFAFGPAAGLTAAAQTGSDGGLPYVENEASKEERQWENLRDAGERACKEAVDSAALLGEQLQGLTRHFSRTLVQVSGELTRGMAQGVDLLAERLDEMAERMERSAE</sequence>
<feature type="chain" id="PRO_5008571115" evidence="1">
    <location>
        <begin position="23"/>
        <end position="119"/>
    </location>
</feature>
<dbReference type="AlphaFoldDB" id="A0A1B4V1P9"/>
<protein>
    <submittedName>
        <fullName evidence="2">Uncharacterized protein</fullName>
    </submittedName>
</protein>
<accession>A0A1B4V1P9</accession>
<dbReference type="RefSeq" id="WP_096459206.1">
    <property type="nucleotide sequence ID" value="NZ_AP014936.1"/>
</dbReference>
<dbReference type="EMBL" id="AP014936">
    <property type="protein sequence ID" value="BAU47419.1"/>
    <property type="molecule type" value="Genomic_DNA"/>
</dbReference>
<name>A0A1B4V1P9_9GAMM</name>
<evidence type="ECO:0000256" key="1">
    <source>
        <dbReference type="SAM" id="SignalP"/>
    </source>
</evidence>
<evidence type="ECO:0000313" key="2">
    <source>
        <dbReference type="EMBL" id="BAU47419.1"/>
    </source>
</evidence>
<keyword evidence="3" id="KW-1185">Reference proteome</keyword>
<organism evidence="2 3">
    <name type="scientific">Sulfurifustis variabilis</name>
    <dbReference type="NCBI Taxonomy" id="1675686"/>
    <lineage>
        <taxon>Bacteria</taxon>
        <taxon>Pseudomonadati</taxon>
        <taxon>Pseudomonadota</taxon>
        <taxon>Gammaproteobacteria</taxon>
        <taxon>Acidiferrobacterales</taxon>
        <taxon>Acidiferrobacteraceae</taxon>
        <taxon>Sulfurifustis</taxon>
    </lineage>
</organism>
<dbReference type="Proteomes" id="UP000218899">
    <property type="component" value="Chromosome"/>
</dbReference>
<dbReference type="KEGG" id="sva:SVA_0840"/>
<feature type="signal peptide" evidence="1">
    <location>
        <begin position="1"/>
        <end position="22"/>
    </location>
</feature>
<keyword evidence="1" id="KW-0732">Signal</keyword>
<reference evidence="2 3" key="1">
    <citation type="submission" date="2015-08" db="EMBL/GenBank/DDBJ databases">
        <title>Complete genome sequence of Sulfurifustis variabilis.</title>
        <authorList>
            <person name="Miura A."/>
            <person name="Kojima H."/>
            <person name="Fukui M."/>
        </authorList>
    </citation>
    <scope>NUCLEOTIDE SEQUENCE [LARGE SCALE GENOMIC DNA]</scope>
    <source>
        <strain evidence="3">skN76</strain>
    </source>
</reference>
<proteinExistence type="predicted"/>
<evidence type="ECO:0000313" key="3">
    <source>
        <dbReference type="Proteomes" id="UP000218899"/>
    </source>
</evidence>
<gene>
    <name evidence="2" type="ORF">SVA_0840</name>
</gene>